<dbReference type="EMBL" id="MU004230">
    <property type="protein sequence ID" value="KAF2674861.1"/>
    <property type="molecule type" value="Genomic_DNA"/>
</dbReference>
<gene>
    <name evidence="3" type="ORF">BT63DRAFT_474560</name>
</gene>
<protein>
    <recommendedName>
        <fullName evidence="2">NTF2-like domain-containing protein</fullName>
    </recommendedName>
</protein>
<feature type="chain" id="PRO_5025584762" description="NTF2-like domain-containing protein" evidence="1">
    <location>
        <begin position="20"/>
        <end position="217"/>
    </location>
</feature>
<dbReference type="Pfam" id="PF26534">
    <property type="entry name" value="NTF2_7"/>
    <property type="match status" value="1"/>
</dbReference>
<evidence type="ECO:0000313" key="4">
    <source>
        <dbReference type="Proteomes" id="UP000799302"/>
    </source>
</evidence>
<sequence>MVAWKSLLSLAALAAPALAYPGGYDDDCDCKIAECPKPCPPYVPECLDDRTARKLAETFEYFFVNLDGTVASHVLTENFEYFSDSDNTLNFNGTSIAPGTMTFASRAAFVSGLPSYVFFPLPDPYVIEEVFHSCHKIAARWVVPGGFGGPPEAAATVRGITVLHVRSNGKYFQISRAYTEYNNLLAAADVGRCDICTNIFGPATPGPFTGPQGPQGP</sequence>
<keyword evidence="4" id="KW-1185">Reference proteome</keyword>
<evidence type="ECO:0000256" key="1">
    <source>
        <dbReference type="SAM" id="SignalP"/>
    </source>
</evidence>
<organism evidence="3 4">
    <name type="scientific">Microthyrium microscopicum</name>
    <dbReference type="NCBI Taxonomy" id="703497"/>
    <lineage>
        <taxon>Eukaryota</taxon>
        <taxon>Fungi</taxon>
        <taxon>Dikarya</taxon>
        <taxon>Ascomycota</taxon>
        <taxon>Pezizomycotina</taxon>
        <taxon>Dothideomycetes</taxon>
        <taxon>Dothideomycetes incertae sedis</taxon>
        <taxon>Microthyriales</taxon>
        <taxon>Microthyriaceae</taxon>
        <taxon>Microthyrium</taxon>
    </lineage>
</organism>
<evidence type="ECO:0000259" key="2">
    <source>
        <dbReference type="Pfam" id="PF26534"/>
    </source>
</evidence>
<keyword evidence="1" id="KW-0732">Signal</keyword>
<reference evidence="3" key="1">
    <citation type="journal article" date="2020" name="Stud. Mycol.">
        <title>101 Dothideomycetes genomes: a test case for predicting lifestyles and emergence of pathogens.</title>
        <authorList>
            <person name="Haridas S."/>
            <person name="Albert R."/>
            <person name="Binder M."/>
            <person name="Bloem J."/>
            <person name="Labutti K."/>
            <person name="Salamov A."/>
            <person name="Andreopoulos B."/>
            <person name="Baker S."/>
            <person name="Barry K."/>
            <person name="Bills G."/>
            <person name="Bluhm B."/>
            <person name="Cannon C."/>
            <person name="Castanera R."/>
            <person name="Culley D."/>
            <person name="Daum C."/>
            <person name="Ezra D."/>
            <person name="Gonzalez J."/>
            <person name="Henrissat B."/>
            <person name="Kuo A."/>
            <person name="Liang C."/>
            <person name="Lipzen A."/>
            <person name="Lutzoni F."/>
            <person name="Magnuson J."/>
            <person name="Mondo S."/>
            <person name="Nolan M."/>
            <person name="Ohm R."/>
            <person name="Pangilinan J."/>
            <person name="Park H.-J."/>
            <person name="Ramirez L."/>
            <person name="Alfaro M."/>
            <person name="Sun H."/>
            <person name="Tritt A."/>
            <person name="Yoshinaga Y."/>
            <person name="Zwiers L.-H."/>
            <person name="Turgeon B."/>
            <person name="Goodwin S."/>
            <person name="Spatafora J."/>
            <person name="Crous P."/>
            <person name="Grigoriev I."/>
        </authorList>
    </citation>
    <scope>NUCLEOTIDE SEQUENCE</scope>
    <source>
        <strain evidence="3">CBS 115976</strain>
    </source>
</reference>
<proteinExistence type="predicted"/>
<dbReference type="AlphaFoldDB" id="A0A6A6UTV9"/>
<dbReference type="Proteomes" id="UP000799302">
    <property type="component" value="Unassembled WGS sequence"/>
</dbReference>
<dbReference type="OrthoDB" id="5596743at2759"/>
<evidence type="ECO:0000313" key="3">
    <source>
        <dbReference type="EMBL" id="KAF2674861.1"/>
    </source>
</evidence>
<dbReference type="InterPro" id="IPR058645">
    <property type="entry name" value="NTF2-like_dom_7"/>
</dbReference>
<accession>A0A6A6UTV9</accession>
<feature type="domain" description="NTF2-like" evidence="2">
    <location>
        <begin position="45"/>
        <end position="192"/>
    </location>
</feature>
<feature type="signal peptide" evidence="1">
    <location>
        <begin position="1"/>
        <end position="19"/>
    </location>
</feature>
<name>A0A6A6UTV9_9PEZI</name>